<gene>
    <name evidence="3" type="ORF">FB381_2297</name>
</gene>
<feature type="transmembrane region" description="Helical" evidence="2">
    <location>
        <begin position="210"/>
        <end position="233"/>
    </location>
</feature>
<dbReference type="Proteomes" id="UP000320209">
    <property type="component" value="Unassembled WGS sequence"/>
</dbReference>
<evidence type="ECO:0000313" key="3">
    <source>
        <dbReference type="EMBL" id="TQL68408.1"/>
    </source>
</evidence>
<comment type="caution">
    <text evidence="3">The sequence shown here is derived from an EMBL/GenBank/DDBJ whole genome shotgun (WGS) entry which is preliminary data.</text>
</comment>
<reference evidence="3 4" key="1">
    <citation type="submission" date="2019-06" db="EMBL/GenBank/DDBJ databases">
        <title>Sequencing the genomes of 1000 actinobacteria strains.</title>
        <authorList>
            <person name="Klenk H.-P."/>
        </authorList>
    </citation>
    <scope>NUCLEOTIDE SEQUENCE [LARGE SCALE GENOMIC DNA]</scope>
    <source>
        <strain evidence="3 4">DSM 25218</strain>
    </source>
</reference>
<proteinExistence type="predicted"/>
<sequence>MAGGMPSSPKGREIRSVEGNPSGVIDRGNKITELGEMMDTAAVTLREIKENSFAGEAQAGKAVESLQESIDDSYETLEEAADLYKPVGPVIVKYGEMLETNKPRIDGSAASCADLWNIYATLPGDKDESLAKEGDGSGEGDTTEQEAGENQAKKDAYDNWENEAERFDTWYDAWEEGFDEAVDGISDGLSGSIKDGFWEFLSKFLEVLEWIALALGVLAIIFAGPFAALALIVSAVTLVGKFIQAAAGEGEWTDVIFAALAVIPVGNISRIGTAMSKGFTYGAARGAGTFGKWSGKFVGGATGFGKSFGRSFVQQFDFSKPFGFKTLKDIGVSSLTGKTADEVSGVVPGAFRGGWEGFKNTKGKWEVFHGTAGQLFTYNNWGYLIAGEAGSDAENWKSEFPANIITLPWS</sequence>
<dbReference type="AlphaFoldDB" id="A0A543A752"/>
<feature type="region of interest" description="Disordered" evidence="1">
    <location>
        <begin position="1"/>
        <end position="24"/>
    </location>
</feature>
<organism evidence="3 4">
    <name type="scientific">Nocardioides albertanoniae</name>
    <dbReference type="NCBI Taxonomy" id="1175486"/>
    <lineage>
        <taxon>Bacteria</taxon>
        <taxon>Bacillati</taxon>
        <taxon>Actinomycetota</taxon>
        <taxon>Actinomycetes</taxon>
        <taxon>Propionibacteriales</taxon>
        <taxon>Nocardioidaceae</taxon>
        <taxon>Nocardioides</taxon>
    </lineage>
</organism>
<dbReference type="EMBL" id="VFOV01000001">
    <property type="protein sequence ID" value="TQL68408.1"/>
    <property type="molecule type" value="Genomic_DNA"/>
</dbReference>
<dbReference type="RefSeq" id="WP_170225135.1">
    <property type="nucleotide sequence ID" value="NZ_VFOV01000001.1"/>
</dbReference>
<protein>
    <submittedName>
        <fullName evidence="3">Uncharacterized protein</fullName>
    </submittedName>
</protein>
<keyword evidence="2" id="KW-0812">Transmembrane</keyword>
<name>A0A543A752_9ACTN</name>
<evidence type="ECO:0000256" key="2">
    <source>
        <dbReference type="SAM" id="Phobius"/>
    </source>
</evidence>
<keyword evidence="2" id="KW-0472">Membrane</keyword>
<keyword evidence="2" id="KW-1133">Transmembrane helix</keyword>
<keyword evidence="4" id="KW-1185">Reference proteome</keyword>
<evidence type="ECO:0000256" key="1">
    <source>
        <dbReference type="SAM" id="MobiDB-lite"/>
    </source>
</evidence>
<evidence type="ECO:0000313" key="4">
    <source>
        <dbReference type="Proteomes" id="UP000320209"/>
    </source>
</evidence>
<feature type="compositionally biased region" description="Acidic residues" evidence="1">
    <location>
        <begin position="136"/>
        <end position="147"/>
    </location>
</feature>
<feature type="region of interest" description="Disordered" evidence="1">
    <location>
        <begin position="127"/>
        <end position="158"/>
    </location>
</feature>
<accession>A0A543A752</accession>